<reference evidence="9 10" key="1">
    <citation type="submission" date="2022-04" db="EMBL/GenBank/DDBJ databases">
        <authorList>
            <person name="Ye Y.-Q."/>
            <person name="Du Z.-J."/>
        </authorList>
    </citation>
    <scope>NUCLEOTIDE SEQUENCE [LARGE SCALE GENOMIC DNA]</scope>
    <source>
        <strain evidence="9 10">A6E488</strain>
    </source>
</reference>
<feature type="transmembrane region" description="Helical" evidence="8">
    <location>
        <begin position="168"/>
        <end position="191"/>
    </location>
</feature>
<protein>
    <recommendedName>
        <fullName evidence="8">Probable membrane transporter protein</fullName>
    </recommendedName>
</protein>
<name>A0AAW5R665_9HYPH</name>
<dbReference type="PANTHER" id="PTHR30269:SF32">
    <property type="entry name" value="MEMBRANE TRANSPORTER PROTEIN-RELATED"/>
    <property type="match status" value="1"/>
</dbReference>
<gene>
    <name evidence="9" type="ORF">MUB46_22235</name>
</gene>
<evidence type="ECO:0000256" key="2">
    <source>
        <dbReference type="ARBA" id="ARBA00009142"/>
    </source>
</evidence>
<keyword evidence="7 8" id="KW-0472">Membrane</keyword>
<evidence type="ECO:0000256" key="7">
    <source>
        <dbReference type="ARBA" id="ARBA00023136"/>
    </source>
</evidence>
<comment type="subcellular location">
    <subcellularLocation>
        <location evidence="1 8">Cell membrane</location>
        <topology evidence="1 8">Multi-pass membrane protein</topology>
    </subcellularLocation>
</comment>
<evidence type="ECO:0000256" key="8">
    <source>
        <dbReference type="RuleBase" id="RU363041"/>
    </source>
</evidence>
<evidence type="ECO:0000313" key="9">
    <source>
        <dbReference type="EMBL" id="MCT8974594.1"/>
    </source>
</evidence>
<evidence type="ECO:0000256" key="4">
    <source>
        <dbReference type="ARBA" id="ARBA00022475"/>
    </source>
</evidence>
<feature type="transmembrane region" description="Helical" evidence="8">
    <location>
        <begin position="39"/>
        <end position="60"/>
    </location>
</feature>
<feature type="transmembrane region" description="Helical" evidence="8">
    <location>
        <begin position="228"/>
        <end position="246"/>
    </location>
</feature>
<accession>A0AAW5R665</accession>
<dbReference type="RefSeq" id="WP_261618180.1">
    <property type="nucleotide sequence ID" value="NZ_JALIDZ010000013.1"/>
</dbReference>
<organism evidence="9 10">
    <name type="scientific">Microbaculum marinisediminis</name>
    <dbReference type="NCBI Taxonomy" id="2931392"/>
    <lineage>
        <taxon>Bacteria</taxon>
        <taxon>Pseudomonadati</taxon>
        <taxon>Pseudomonadota</taxon>
        <taxon>Alphaproteobacteria</taxon>
        <taxon>Hyphomicrobiales</taxon>
        <taxon>Tepidamorphaceae</taxon>
        <taxon>Microbaculum</taxon>
    </lineage>
</organism>
<dbReference type="InterPro" id="IPR052017">
    <property type="entry name" value="TSUP"/>
</dbReference>
<dbReference type="PANTHER" id="PTHR30269">
    <property type="entry name" value="TRANSMEMBRANE PROTEIN YFCA"/>
    <property type="match status" value="1"/>
</dbReference>
<evidence type="ECO:0000313" key="10">
    <source>
        <dbReference type="Proteomes" id="UP001320898"/>
    </source>
</evidence>
<dbReference type="InterPro" id="IPR002781">
    <property type="entry name" value="TM_pro_TauE-like"/>
</dbReference>
<evidence type="ECO:0000256" key="6">
    <source>
        <dbReference type="ARBA" id="ARBA00022989"/>
    </source>
</evidence>
<evidence type="ECO:0000256" key="1">
    <source>
        <dbReference type="ARBA" id="ARBA00004651"/>
    </source>
</evidence>
<dbReference type="EMBL" id="JALIDZ010000013">
    <property type="protein sequence ID" value="MCT8974594.1"/>
    <property type="molecule type" value="Genomic_DNA"/>
</dbReference>
<evidence type="ECO:0000256" key="3">
    <source>
        <dbReference type="ARBA" id="ARBA00022448"/>
    </source>
</evidence>
<comment type="caution">
    <text evidence="9">The sequence shown here is derived from an EMBL/GenBank/DDBJ whole genome shotgun (WGS) entry which is preliminary data.</text>
</comment>
<keyword evidence="3" id="KW-0813">Transport</keyword>
<proteinExistence type="inferred from homology"/>
<keyword evidence="10" id="KW-1185">Reference proteome</keyword>
<feature type="transmembrane region" description="Helical" evidence="8">
    <location>
        <begin position="136"/>
        <end position="156"/>
    </location>
</feature>
<dbReference type="AlphaFoldDB" id="A0AAW5R665"/>
<feature type="transmembrane region" description="Helical" evidence="8">
    <location>
        <begin position="197"/>
        <end position="216"/>
    </location>
</feature>
<comment type="similarity">
    <text evidence="2 8">Belongs to the 4-toluene sulfonate uptake permease (TSUP) (TC 2.A.102) family.</text>
</comment>
<sequence length="247" mass="26154">MSIEDLVVLFVVLFVGGVLKGATGIGVPIVAVPVLAAYLNLHLAVAVIMLPSVVTNGWMLWRLRAERPPTHFFYTIPVGTLAGIAAGVTLLASLPDRYLNLGVAGAIVVFLMSRAIRPSWRLGPAAERILSLPAMFFVGLIQGATGISAPVVMMYLSSLGMERAQFVFCVSLLFFVASVAQVPAMAVAGLFGPFELLLGLLALVPSMLGIPVGDRIARRMSVVWFDRVIMMMLVGLAVKLAASGFAG</sequence>
<evidence type="ECO:0000256" key="5">
    <source>
        <dbReference type="ARBA" id="ARBA00022692"/>
    </source>
</evidence>
<dbReference type="Pfam" id="PF01925">
    <property type="entry name" value="TauE"/>
    <property type="match status" value="1"/>
</dbReference>
<dbReference type="GO" id="GO:0005886">
    <property type="term" value="C:plasma membrane"/>
    <property type="evidence" value="ECO:0007669"/>
    <property type="project" value="UniProtKB-SubCell"/>
</dbReference>
<keyword evidence="5 8" id="KW-0812">Transmembrane</keyword>
<keyword evidence="6 8" id="KW-1133">Transmembrane helix</keyword>
<feature type="transmembrane region" description="Helical" evidence="8">
    <location>
        <begin position="6"/>
        <end position="32"/>
    </location>
</feature>
<dbReference type="Proteomes" id="UP001320898">
    <property type="component" value="Unassembled WGS sequence"/>
</dbReference>
<feature type="transmembrane region" description="Helical" evidence="8">
    <location>
        <begin position="98"/>
        <end position="116"/>
    </location>
</feature>
<feature type="transmembrane region" description="Helical" evidence="8">
    <location>
        <begin position="72"/>
        <end position="91"/>
    </location>
</feature>
<keyword evidence="4 8" id="KW-1003">Cell membrane</keyword>